<protein>
    <submittedName>
        <fullName evidence="2">Uncharacterized protein</fullName>
    </submittedName>
</protein>
<name>A0A815TZF0_9BILA</name>
<comment type="caution">
    <text evidence="2">The sequence shown here is derived from an EMBL/GenBank/DDBJ whole genome shotgun (WGS) entry which is preliminary data.</text>
</comment>
<evidence type="ECO:0000313" key="1">
    <source>
        <dbReference type="EMBL" id="CAF1278834.1"/>
    </source>
</evidence>
<dbReference type="Proteomes" id="UP000663824">
    <property type="component" value="Unassembled WGS sequence"/>
</dbReference>
<dbReference type="EMBL" id="CAJNOW010007206">
    <property type="protein sequence ID" value="CAF1507266.1"/>
    <property type="molecule type" value="Genomic_DNA"/>
</dbReference>
<dbReference type="AlphaFoldDB" id="A0A815TZF0"/>
<reference evidence="2" key="1">
    <citation type="submission" date="2021-02" db="EMBL/GenBank/DDBJ databases">
        <authorList>
            <person name="Nowell W R."/>
        </authorList>
    </citation>
    <scope>NUCLEOTIDE SEQUENCE</scope>
</reference>
<evidence type="ECO:0000313" key="3">
    <source>
        <dbReference type="EMBL" id="CAF2131968.1"/>
    </source>
</evidence>
<evidence type="ECO:0000313" key="2">
    <source>
        <dbReference type="EMBL" id="CAF1507266.1"/>
    </source>
</evidence>
<dbReference type="EMBL" id="CAJOBI010003508">
    <property type="protein sequence ID" value="CAF3971341.1"/>
    <property type="molecule type" value="Genomic_DNA"/>
</dbReference>
<dbReference type="Proteomes" id="UP000681967">
    <property type="component" value="Unassembled WGS sequence"/>
</dbReference>
<evidence type="ECO:0000313" key="5">
    <source>
        <dbReference type="EMBL" id="CAF3971341.1"/>
    </source>
</evidence>
<dbReference type="EMBL" id="CAJNRE010014890">
    <property type="protein sequence ID" value="CAF2131968.1"/>
    <property type="molecule type" value="Genomic_DNA"/>
</dbReference>
<sequence length="118" mass="13490">MDDLFYCIRIMQISTDKLQSTRNTESLRRSALIRSTFIQSRKHFCDLIHSLIKISSTNNALLPVIIENEENRAKTLVRQRTIMSQKRKSCHVDAVKRLCLTSSSTSSSSNVSNKIKSD</sequence>
<dbReference type="Proteomes" id="UP000676336">
    <property type="component" value="Unassembled WGS sequence"/>
</dbReference>
<organism evidence="2 6">
    <name type="scientific">Rotaria magnacalcarata</name>
    <dbReference type="NCBI Taxonomy" id="392030"/>
    <lineage>
        <taxon>Eukaryota</taxon>
        <taxon>Metazoa</taxon>
        <taxon>Spiralia</taxon>
        <taxon>Gnathifera</taxon>
        <taxon>Rotifera</taxon>
        <taxon>Eurotatoria</taxon>
        <taxon>Bdelloidea</taxon>
        <taxon>Philodinida</taxon>
        <taxon>Philodinidae</taxon>
        <taxon>Rotaria</taxon>
    </lineage>
</organism>
<dbReference type="EMBL" id="CAJNOV010007340">
    <property type="protein sequence ID" value="CAF1278834.1"/>
    <property type="molecule type" value="Genomic_DNA"/>
</dbReference>
<dbReference type="OrthoDB" id="10029975at2759"/>
<evidence type="ECO:0000313" key="6">
    <source>
        <dbReference type="Proteomes" id="UP000663834"/>
    </source>
</evidence>
<accession>A0A815TZF0</accession>
<evidence type="ECO:0000313" key="4">
    <source>
        <dbReference type="EMBL" id="CAF3958401.1"/>
    </source>
</evidence>
<dbReference type="Proteomes" id="UP000663834">
    <property type="component" value="Unassembled WGS sequence"/>
</dbReference>
<dbReference type="EMBL" id="CAJOBH010003594">
    <property type="protein sequence ID" value="CAF3958401.1"/>
    <property type="molecule type" value="Genomic_DNA"/>
</dbReference>
<dbReference type="Proteomes" id="UP000663855">
    <property type="component" value="Unassembled WGS sequence"/>
</dbReference>
<proteinExistence type="predicted"/>
<gene>
    <name evidence="4" type="ORF">BYL167_LOCUS11405</name>
    <name evidence="1" type="ORF">CJN711_LOCUS15872</name>
    <name evidence="2" type="ORF">KQP761_LOCUS14956</name>
    <name evidence="3" type="ORF">MBJ925_LOCUS27761</name>
    <name evidence="5" type="ORF">SMN809_LOCUS10342</name>
</gene>